<dbReference type="Pfam" id="PF20152">
    <property type="entry name" value="DUF6534"/>
    <property type="match status" value="1"/>
</dbReference>
<feature type="transmembrane region" description="Helical" evidence="1">
    <location>
        <begin position="142"/>
        <end position="161"/>
    </location>
</feature>
<dbReference type="Proteomes" id="UP000076532">
    <property type="component" value="Unassembled WGS sequence"/>
</dbReference>
<feature type="domain" description="DUF6534" evidence="2">
    <location>
        <begin position="190"/>
        <end position="276"/>
    </location>
</feature>
<dbReference type="STRING" id="436010.A0A166MLP3"/>
<reference evidence="3 4" key="1">
    <citation type="journal article" date="2016" name="Mol. Biol. Evol.">
        <title>Comparative Genomics of Early-Diverging Mushroom-Forming Fungi Provides Insights into the Origins of Lignocellulose Decay Capabilities.</title>
        <authorList>
            <person name="Nagy L.G."/>
            <person name="Riley R."/>
            <person name="Tritt A."/>
            <person name="Adam C."/>
            <person name="Daum C."/>
            <person name="Floudas D."/>
            <person name="Sun H."/>
            <person name="Yadav J.S."/>
            <person name="Pangilinan J."/>
            <person name="Larsson K.H."/>
            <person name="Matsuura K."/>
            <person name="Barry K."/>
            <person name="Labutti K."/>
            <person name="Kuo R."/>
            <person name="Ohm R.A."/>
            <person name="Bhattacharya S.S."/>
            <person name="Shirouzu T."/>
            <person name="Yoshinaga Y."/>
            <person name="Martin F.M."/>
            <person name="Grigoriev I.V."/>
            <person name="Hibbett D.S."/>
        </authorList>
    </citation>
    <scope>NUCLEOTIDE SEQUENCE [LARGE SCALE GENOMIC DNA]</scope>
    <source>
        <strain evidence="3 4">CBS 109695</strain>
    </source>
</reference>
<keyword evidence="4" id="KW-1185">Reference proteome</keyword>
<accession>A0A166MLP3</accession>
<keyword evidence="1" id="KW-0472">Membrane</keyword>
<gene>
    <name evidence="3" type="ORF">FIBSPDRAFT_1042412</name>
</gene>
<evidence type="ECO:0000259" key="2">
    <source>
        <dbReference type="Pfam" id="PF20152"/>
    </source>
</evidence>
<feature type="transmembrane region" description="Helical" evidence="1">
    <location>
        <begin position="15"/>
        <end position="40"/>
    </location>
</feature>
<evidence type="ECO:0000313" key="4">
    <source>
        <dbReference type="Proteomes" id="UP000076532"/>
    </source>
</evidence>
<dbReference type="EMBL" id="KV417528">
    <property type="protein sequence ID" value="KZP24124.1"/>
    <property type="molecule type" value="Genomic_DNA"/>
</dbReference>
<feature type="transmembrane region" description="Helical" evidence="1">
    <location>
        <begin position="181"/>
        <end position="206"/>
    </location>
</feature>
<evidence type="ECO:0000313" key="3">
    <source>
        <dbReference type="EMBL" id="KZP24124.1"/>
    </source>
</evidence>
<proteinExistence type="predicted"/>
<feature type="transmembrane region" description="Helical" evidence="1">
    <location>
        <begin position="103"/>
        <end position="130"/>
    </location>
</feature>
<feature type="transmembrane region" description="Helical" evidence="1">
    <location>
        <begin position="218"/>
        <end position="246"/>
    </location>
</feature>
<name>A0A166MLP3_9AGAM</name>
<keyword evidence="1" id="KW-1133">Transmembrane helix</keyword>
<dbReference type="AlphaFoldDB" id="A0A166MLP3"/>
<feature type="transmembrane region" description="Helical" evidence="1">
    <location>
        <begin position="52"/>
        <end position="73"/>
    </location>
</feature>
<dbReference type="PANTHER" id="PTHR40465:SF1">
    <property type="entry name" value="DUF6534 DOMAIN-CONTAINING PROTEIN"/>
    <property type="match status" value="1"/>
</dbReference>
<sequence>MSAMPPNLSNIQSTYGALLLGSLVACGLSGLVIVQSIAYFMIYPKDPMSIKLTVTAIWVLDTAHTCLVMASMWNYLIQHFGDETYIDFIPWYDHFLRNMGIELIIFVIDRTIAASIAVTALTTFLVHCFLAQRIYILLQYSWKIAGPIMILAATRLVAAVVTTAEMARDMQFSTFTAHFLWLFTLGLALSSVVDLMITMILCYYLCNNRKGTVSMVSVVDSLILYTFETGALTCFATIISMVFWVAMPSNRVFLSLHFVISKLYANSLLSTLNMRVQLRRGRDSILEEPGEHSLVIFPRSSTSRRRGPRGGFRDIGSAYSMPKNSDVPNMVVSMPHMEIGVHRSIEKDEDYGLHAVALSV</sequence>
<evidence type="ECO:0000256" key="1">
    <source>
        <dbReference type="SAM" id="Phobius"/>
    </source>
</evidence>
<organism evidence="3 4">
    <name type="scientific">Athelia psychrophila</name>
    <dbReference type="NCBI Taxonomy" id="1759441"/>
    <lineage>
        <taxon>Eukaryota</taxon>
        <taxon>Fungi</taxon>
        <taxon>Dikarya</taxon>
        <taxon>Basidiomycota</taxon>
        <taxon>Agaricomycotina</taxon>
        <taxon>Agaricomycetes</taxon>
        <taxon>Agaricomycetidae</taxon>
        <taxon>Atheliales</taxon>
        <taxon>Atheliaceae</taxon>
        <taxon>Athelia</taxon>
    </lineage>
</organism>
<dbReference type="OrthoDB" id="3206554at2759"/>
<dbReference type="PANTHER" id="PTHR40465">
    <property type="entry name" value="CHROMOSOME 1, WHOLE GENOME SHOTGUN SEQUENCE"/>
    <property type="match status" value="1"/>
</dbReference>
<dbReference type="InterPro" id="IPR045339">
    <property type="entry name" value="DUF6534"/>
</dbReference>
<protein>
    <recommendedName>
        <fullName evidence="2">DUF6534 domain-containing protein</fullName>
    </recommendedName>
</protein>
<keyword evidence="1" id="KW-0812">Transmembrane</keyword>